<feature type="region of interest" description="Disordered" evidence="1">
    <location>
        <begin position="17"/>
        <end position="40"/>
    </location>
</feature>
<protein>
    <submittedName>
        <fullName evidence="3">Uncharacterized protein</fullName>
    </submittedName>
</protein>
<evidence type="ECO:0000256" key="1">
    <source>
        <dbReference type="SAM" id="MobiDB-lite"/>
    </source>
</evidence>
<dbReference type="EMBL" id="SOCP01000021">
    <property type="protein sequence ID" value="TDV40939.1"/>
    <property type="molecule type" value="Genomic_DNA"/>
</dbReference>
<keyword evidence="2" id="KW-1133">Transmembrane helix</keyword>
<dbReference type="RefSeq" id="WP_133907889.1">
    <property type="nucleotide sequence ID" value="NZ_SOCP01000021.1"/>
</dbReference>
<reference evidence="3 4" key="1">
    <citation type="submission" date="2019-03" db="EMBL/GenBank/DDBJ databases">
        <title>Genomic Encyclopedia of Archaeal and Bacterial Type Strains, Phase II (KMG-II): from individual species to whole genera.</title>
        <authorList>
            <person name="Goeker M."/>
        </authorList>
    </citation>
    <scope>NUCLEOTIDE SEQUENCE [LARGE SCALE GENOMIC DNA]</scope>
    <source>
        <strain evidence="3 4">DSM 45499</strain>
    </source>
</reference>
<proteinExistence type="predicted"/>
<comment type="caution">
    <text evidence="3">The sequence shown here is derived from an EMBL/GenBank/DDBJ whole genome shotgun (WGS) entry which is preliminary data.</text>
</comment>
<keyword evidence="2" id="KW-0472">Membrane</keyword>
<name>A0A4R7UW05_9PSEU</name>
<keyword evidence="4" id="KW-1185">Reference proteome</keyword>
<evidence type="ECO:0000256" key="2">
    <source>
        <dbReference type="SAM" id="Phobius"/>
    </source>
</evidence>
<keyword evidence="2" id="KW-0812">Transmembrane</keyword>
<feature type="transmembrane region" description="Helical" evidence="2">
    <location>
        <begin position="44"/>
        <end position="61"/>
    </location>
</feature>
<evidence type="ECO:0000313" key="4">
    <source>
        <dbReference type="Proteomes" id="UP000294927"/>
    </source>
</evidence>
<dbReference type="Proteomes" id="UP000294927">
    <property type="component" value="Unassembled WGS sequence"/>
</dbReference>
<evidence type="ECO:0000313" key="3">
    <source>
        <dbReference type="EMBL" id="TDV40939.1"/>
    </source>
</evidence>
<sequence>MPTAVEYAVVNHLPAQNGVGGGPPAQHSLVAQPEAPPALPSGDLATLASPLLVVAVLVVVGRRARRRRLT</sequence>
<gene>
    <name evidence="3" type="ORF">CLV71_1215</name>
</gene>
<accession>A0A4R7UW05</accession>
<dbReference type="AlphaFoldDB" id="A0A4R7UW05"/>
<organism evidence="3 4">
    <name type="scientific">Actinophytocola oryzae</name>
    <dbReference type="NCBI Taxonomy" id="502181"/>
    <lineage>
        <taxon>Bacteria</taxon>
        <taxon>Bacillati</taxon>
        <taxon>Actinomycetota</taxon>
        <taxon>Actinomycetes</taxon>
        <taxon>Pseudonocardiales</taxon>
        <taxon>Pseudonocardiaceae</taxon>
    </lineage>
</organism>